<dbReference type="PANTHER" id="PTHR24031">
    <property type="entry name" value="RNA HELICASE"/>
    <property type="match status" value="1"/>
</dbReference>
<dbReference type="InterPro" id="IPR014014">
    <property type="entry name" value="RNA_helicase_DEAD_Q_motif"/>
</dbReference>
<comment type="function">
    <text evidence="6">RNA helicase.</text>
</comment>
<evidence type="ECO:0000313" key="10">
    <source>
        <dbReference type="Proteomes" id="UP001370490"/>
    </source>
</evidence>
<dbReference type="EMBL" id="JBAMMX010000001">
    <property type="protein sequence ID" value="KAK6946954.1"/>
    <property type="molecule type" value="Genomic_DNA"/>
</dbReference>
<reference evidence="9 10" key="1">
    <citation type="submission" date="2023-12" db="EMBL/GenBank/DDBJ databases">
        <title>A high-quality genome assembly for Dillenia turbinata (Dilleniales).</title>
        <authorList>
            <person name="Chanderbali A."/>
        </authorList>
    </citation>
    <scope>NUCLEOTIDE SEQUENCE [LARGE SCALE GENOMIC DNA]</scope>
    <source>
        <strain evidence="9">LSX21</strain>
        <tissue evidence="9">Leaf</tissue>
    </source>
</reference>
<dbReference type="Pfam" id="PF00270">
    <property type="entry name" value="DEAD"/>
    <property type="match status" value="1"/>
</dbReference>
<evidence type="ECO:0000256" key="4">
    <source>
        <dbReference type="ARBA" id="ARBA00022840"/>
    </source>
</evidence>
<evidence type="ECO:0000256" key="3">
    <source>
        <dbReference type="ARBA" id="ARBA00022806"/>
    </source>
</evidence>
<evidence type="ECO:0000259" key="7">
    <source>
        <dbReference type="PROSITE" id="PS51192"/>
    </source>
</evidence>
<feature type="domain" description="Helicase ATP-binding" evidence="7">
    <location>
        <begin position="49"/>
        <end position="202"/>
    </location>
</feature>
<protein>
    <recommendedName>
        <fullName evidence="6">ATP-dependent RNA helicase</fullName>
        <ecNumber evidence="6">3.6.4.13</ecNumber>
    </recommendedName>
</protein>
<name>A0AAN8WBX4_9MAGN</name>
<evidence type="ECO:0000256" key="1">
    <source>
        <dbReference type="ARBA" id="ARBA00022741"/>
    </source>
</evidence>
<dbReference type="AlphaFoldDB" id="A0AAN8WBX4"/>
<dbReference type="Proteomes" id="UP001370490">
    <property type="component" value="Unassembled WGS sequence"/>
</dbReference>
<dbReference type="EC" id="3.6.4.13" evidence="6"/>
<comment type="catalytic activity">
    <reaction evidence="6">
        <text>ATP + H2O = ADP + phosphate + H(+)</text>
        <dbReference type="Rhea" id="RHEA:13065"/>
        <dbReference type="ChEBI" id="CHEBI:15377"/>
        <dbReference type="ChEBI" id="CHEBI:15378"/>
        <dbReference type="ChEBI" id="CHEBI:30616"/>
        <dbReference type="ChEBI" id="CHEBI:43474"/>
        <dbReference type="ChEBI" id="CHEBI:456216"/>
        <dbReference type="EC" id="3.6.4.13"/>
    </reaction>
</comment>
<dbReference type="GO" id="GO:0016787">
    <property type="term" value="F:hydrolase activity"/>
    <property type="evidence" value="ECO:0007669"/>
    <property type="project" value="UniProtKB-KW"/>
</dbReference>
<organism evidence="9 10">
    <name type="scientific">Dillenia turbinata</name>
    <dbReference type="NCBI Taxonomy" id="194707"/>
    <lineage>
        <taxon>Eukaryota</taxon>
        <taxon>Viridiplantae</taxon>
        <taxon>Streptophyta</taxon>
        <taxon>Embryophyta</taxon>
        <taxon>Tracheophyta</taxon>
        <taxon>Spermatophyta</taxon>
        <taxon>Magnoliopsida</taxon>
        <taxon>eudicotyledons</taxon>
        <taxon>Gunneridae</taxon>
        <taxon>Pentapetalae</taxon>
        <taxon>Dilleniales</taxon>
        <taxon>Dilleniaceae</taxon>
        <taxon>Dillenia</taxon>
    </lineage>
</organism>
<keyword evidence="2 6" id="KW-0378">Hydrolase</keyword>
<feature type="short sequence motif" description="Q motif" evidence="5">
    <location>
        <begin position="18"/>
        <end position="46"/>
    </location>
</feature>
<comment type="similarity">
    <text evidence="6">Belongs to the DEAD box helicase family.</text>
</comment>
<gene>
    <name evidence="9" type="ORF">RJ641_000427</name>
</gene>
<keyword evidence="4 6" id="KW-0067">ATP-binding</keyword>
<evidence type="ECO:0000256" key="6">
    <source>
        <dbReference type="RuleBase" id="RU365068"/>
    </source>
</evidence>
<sequence length="293" mass="32807">MPIGRINANSFSQYSGCKLFSQMPLSQKTKDGLHEANYKVMTDIQRASLPHALCGRDVLGAAKTGSGKTLAFIIPVLEKLYRARWGPEDGVGCIIISPTRELADQIFDVLKIVGKHHAFSAGLLIGGRLLQQMDETVNFECSQLQILVHDEADRILDVGFKKPLNNIISQLPKERQTLLFSATQTKSVQDLARLSLKDPEYLGVHEEAERATPDCLEQIAMMVPLEQKLDMLWSFVKRHLNFKILVFLASCKQGSGLISWFCGGWKRRGDILSFSSWFAYSFLFIVKLGEEAS</sequence>
<evidence type="ECO:0000256" key="2">
    <source>
        <dbReference type="ARBA" id="ARBA00022801"/>
    </source>
</evidence>
<dbReference type="GO" id="GO:0003723">
    <property type="term" value="F:RNA binding"/>
    <property type="evidence" value="ECO:0007669"/>
    <property type="project" value="UniProtKB-UniRule"/>
</dbReference>
<keyword evidence="3 6" id="KW-0347">Helicase</keyword>
<keyword evidence="10" id="KW-1185">Reference proteome</keyword>
<dbReference type="GO" id="GO:0003724">
    <property type="term" value="F:RNA helicase activity"/>
    <property type="evidence" value="ECO:0007669"/>
    <property type="project" value="UniProtKB-EC"/>
</dbReference>
<comment type="caution">
    <text evidence="9">The sequence shown here is derived from an EMBL/GenBank/DDBJ whole genome shotgun (WGS) entry which is preliminary data.</text>
</comment>
<dbReference type="SUPFAM" id="SSF52540">
    <property type="entry name" value="P-loop containing nucleoside triphosphate hydrolases"/>
    <property type="match status" value="1"/>
</dbReference>
<dbReference type="GO" id="GO:0005524">
    <property type="term" value="F:ATP binding"/>
    <property type="evidence" value="ECO:0007669"/>
    <property type="project" value="UniProtKB-UniRule"/>
</dbReference>
<dbReference type="SMART" id="SM00487">
    <property type="entry name" value="DEXDc"/>
    <property type="match status" value="1"/>
</dbReference>
<dbReference type="InterPro" id="IPR014001">
    <property type="entry name" value="Helicase_ATP-bd"/>
</dbReference>
<keyword evidence="6" id="KW-0694">RNA-binding</keyword>
<keyword evidence="1 6" id="KW-0547">Nucleotide-binding</keyword>
<dbReference type="PROSITE" id="PS51195">
    <property type="entry name" value="Q_MOTIF"/>
    <property type="match status" value="1"/>
</dbReference>
<feature type="domain" description="DEAD-box RNA helicase Q" evidence="8">
    <location>
        <begin position="18"/>
        <end position="46"/>
    </location>
</feature>
<dbReference type="Gene3D" id="3.40.50.300">
    <property type="entry name" value="P-loop containing nucleotide triphosphate hydrolases"/>
    <property type="match status" value="2"/>
</dbReference>
<evidence type="ECO:0000256" key="5">
    <source>
        <dbReference type="PROSITE-ProRule" id="PRU00552"/>
    </source>
</evidence>
<dbReference type="CDD" id="cd17941">
    <property type="entry name" value="DEADc_DDX10"/>
    <property type="match status" value="1"/>
</dbReference>
<evidence type="ECO:0000313" key="9">
    <source>
        <dbReference type="EMBL" id="KAK6946954.1"/>
    </source>
</evidence>
<dbReference type="InterPro" id="IPR011545">
    <property type="entry name" value="DEAD/DEAH_box_helicase_dom"/>
</dbReference>
<comment type="domain">
    <text evidence="6">The Q motif is unique to and characteristic of the DEAD box family of RNA helicases and controls ATP binding and hydrolysis.</text>
</comment>
<dbReference type="PROSITE" id="PS51192">
    <property type="entry name" value="HELICASE_ATP_BIND_1"/>
    <property type="match status" value="1"/>
</dbReference>
<evidence type="ECO:0000259" key="8">
    <source>
        <dbReference type="PROSITE" id="PS51195"/>
    </source>
</evidence>
<proteinExistence type="inferred from homology"/>
<dbReference type="InterPro" id="IPR027417">
    <property type="entry name" value="P-loop_NTPase"/>
</dbReference>
<accession>A0AAN8WBX4</accession>